<keyword evidence="3" id="KW-1185">Reference proteome</keyword>
<dbReference type="AlphaFoldDB" id="A0A2Z6SBM0"/>
<evidence type="ECO:0000313" key="3">
    <source>
        <dbReference type="Proteomes" id="UP000247702"/>
    </source>
</evidence>
<dbReference type="Proteomes" id="UP000247702">
    <property type="component" value="Unassembled WGS sequence"/>
</dbReference>
<reference evidence="2" key="2">
    <citation type="submission" date="2019-10" db="EMBL/GenBank/DDBJ databases">
        <title>Conservation and host-specific expression of non-tandemly repeated heterogenous ribosome RNA gene in arbuscular mycorrhizal fungi.</title>
        <authorList>
            <person name="Maeda T."/>
            <person name="Kobayashi Y."/>
            <person name="Nakagawa T."/>
            <person name="Ezawa T."/>
            <person name="Yamaguchi K."/>
            <person name="Bino T."/>
            <person name="Nishimoto Y."/>
            <person name="Shigenobu S."/>
            <person name="Kawaguchi M."/>
        </authorList>
    </citation>
    <scope>NUCLEOTIDE SEQUENCE</scope>
    <source>
        <strain evidence="2">HR1</strain>
    </source>
</reference>
<proteinExistence type="predicted"/>
<name>A0A2Z6SBM0_9GLOM</name>
<sequence length="281" mass="33109">MSEPRFRVRSLIRSNNGQNKNVVVLRPNYEFLMWKLPSKQEILETKISEVQLNGFKLFKMHYLKAFKGGVNLSKFDQAEISKTWEDADKEIHFEYEKLAFLLNPQSKIVPTLQLTSPKFESSVSPLSSVNKFVLLLEILERKPRNPINNFFIFRRKFYIIELQKQNNQISMSKSVSWNNLPSINKYKYRKFVEKVYETLDADTRKLKQAFGFYEIAAKKGHNEEKEFKPTLLRRIHLTYQNASQDCVNESSITQLPQQITITGSALIIIYRMSTPYKMKKF</sequence>
<reference evidence="1 3" key="1">
    <citation type="submission" date="2017-11" db="EMBL/GenBank/DDBJ databases">
        <title>The genome of Rhizophagus clarus HR1 reveals common genetic basis of auxotrophy among arbuscular mycorrhizal fungi.</title>
        <authorList>
            <person name="Kobayashi Y."/>
        </authorList>
    </citation>
    <scope>NUCLEOTIDE SEQUENCE [LARGE SCALE GENOMIC DNA]</scope>
    <source>
        <strain evidence="1 3">HR1</strain>
    </source>
</reference>
<evidence type="ECO:0000313" key="1">
    <source>
        <dbReference type="EMBL" id="GBC06662.1"/>
    </source>
</evidence>
<dbReference type="InterPro" id="IPR036910">
    <property type="entry name" value="HMG_box_dom_sf"/>
</dbReference>
<evidence type="ECO:0000313" key="2">
    <source>
        <dbReference type="EMBL" id="GES78202.1"/>
    </source>
</evidence>
<dbReference type="Proteomes" id="UP000615446">
    <property type="component" value="Unassembled WGS sequence"/>
</dbReference>
<dbReference type="SUPFAM" id="SSF47095">
    <property type="entry name" value="HMG-box"/>
    <property type="match status" value="1"/>
</dbReference>
<accession>A0A2Z6SBM0</accession>
<dbReference type="OrthoDB" id="2432579at2759"/>
<comment type="caution">
    <text evidence="1">The sequence shown here is derived from an EMBL/GenBank/DDBJ whole genome shotgun (WGS) entry which is preliminary data.</text>
</comment>
<gene>
    <name evidence="2" type="ORF">RCL2_000551600</name>
    <name evidence="1" type="ORF">RclHR1_00070029</name>
</gene>
<protein>
    <submittedName>
        <fullName evidence="1">Uncharacterized protein</fullName>
    </submittedName>
</protein>
<dbReference type="EMBL" id="BLAL01000034">
    <property type="protein sequence ID" value="GES78202.1"/>
    <property type="molecule type" value="Genomic_DNA"/>
</dbReference>
<organism evidence="1 3">
    <name type="scientific">Rhizophagus clarus</name>
    <dbReference type="NCBI Taxonomy" id="94130"/>
    <lineage>
        <taxon>Eukaryota</taxon>
        <taxon>Fungi</taxon>
        <taxon>Fungi incertae sedis</taxon>
        <taxon>Mucoromycota</taxon>
        <taxon>Glomeromycotina</taxon>
        <taxon>Glomeromycetes</taxon>
        <taxon>Glomerales</taxon>
        <taxon>Glomeraceae</taxon>
        <taxon>Rhizophagus</taxon>
    </lineage>
</organism>
<dbReference type="EMBL" id="BEXD01004092">
    <property type="protein sequence ID" value="GBC06662.1"/>
    <property type="molecule type" value="Genomic_DNA"/>
</dbReference>